<gene>
    <name evidence="1" type="ORF">QR98_0021130</name>
</gene>
<dbReference type="VEuPathDB" id="VectorBase:SSCA004580"/>
<dbReference type="AlphaFoldDB" id="A0A131ZYT5"/>
<comment type="caution">
    <text evidence="1">The sequence shown here is derived from an EMBL/GenBank/DDBJ whole genome shotgun (WGS) entry which is preliminary data.</text>
</comment>
<dbReference type="GO" id="GO:0030141">
    <property type="term" value="C:secretory granule"/>
    <property type="evidence" value="ECO:0007669"/>
    <property type="project" value="InterPro"/>
</dbReference>
<sequence length="180" mass="20618">MSRKLLRIHFLVIIFATICYQNNIKPIESGIIRDSSHQIRSGSSSPSFSSSSSSSSASSSLSSPSFSSLFSSQQINDFERINFDSYLNKTIGCLFADICPEDQVCFDDRALGRCEDYDPLTDRFSSDYIYQLDRKTFLLLEQELTRLALLGFDWPDSYTQCILKTILNDRPRTYFDRSFD</sequence>
<dbReference type="GO" id="GO:0051046">
    <property type="term" value="P:regulation of secretion"/>
    <property type="evidence" value="ECO:0007669"/>
    <property type="project" value="TreeGrafter"/>
</dbReference>
<name>A0A131ZYT5_SARSC</name>
<evidence type="ECO:0000313" key="2">
    <source>
        <dbReference type="Proteomes" id="UP000616769"/>
    </source>
</evidence>
<accession>A0A131ZYT5</accession>
<dbReference type="EMBL" id="JXLN01005767">
    <property type="protein sequence ID" value="KPM03679.1"/>
    <property type="molecule type" value="Genomic_DNA"/>
</dbReference>
<evidence type="ECO:0000313" key="1">
    <source>
        <dbReference type="EMBL" id="KPM03679.1"/>
    </source>
</evidence>
<dbReference type="GO" id="GO:0045202">
    <property type="term" value="C:synapse"/>
    <property type="evidence" value="ECO:0007669"/>
    <property type="project" value="TreeGrafter"/>
</dbReference>
<proteinExistence type="predicted"/>
<reference evidence="1 2" key="1">
    <citation type="journal article" date="2015" name="Parasit. Vectors">
        <title>Draft genome of the scabies mite.</title>
        <authorList>
            <person name="Rider S.D.Jr."/>
            <person name="Morgan M.S."/>
            <person name="Arlian L.G."/>
        </authorList>
    </citation>
    <scope>NUCLEOTIDE SEQUENCE [LARGE SCALE GENOMIC DNA]</scope>
    <source>
        <strain evidence="1">Arlian Lab</strain>
    </source>
</reference>
<dbReference type="InterPro" id="IPR033522">
    <property type="entry name" value="IA-2/IA-2_beta"/>
</dbReference>
<dbReference type="PANTHER" id="PTHR46106">
    <property type="entry name" value="IA-2 PROTEIN TYROSINE PHOSPHATASE, ISOFORM C"/>
    <property type="match status" value="1"/>
</dbReference>
<dbReference type="PANTHER" id="PTHR46106:SF4">
    <property type="entry name" value="IA-2 PROTEIN TYROSINE PHOSPHATASE, ISOFORM C"/>
    <property type="match status" value="1"/>
</dbReference>
<organism evidence="1 2">
    <name type="scientific">Sarcoptes scabiei</name>
    <name type="common">Itch mite</name>
    <name type="synonym">Acarus scabiei</name>
    <dbReference type="NCBI Taxonomy" id="52283"/>
    <lineage>
        <taxon>Eukaryota</taxon>
        <taxon>Metazoa</taxon>
        <taxon>Ecdysozoa</taxon>
        <taxon>Arthropoda</taxon>
        <taxon>Chelicerata</taxon>
        <taxon>Arachnida</taxon>
        <taxon>Acari</taxon>
        <taxon>Acariformes</taxon>
        <taxon>Sarcoptiformes</taxon>
        <taxon>Astigmata</taxon>
        <taxon>Psoroptidia</taxon>
        <taxon>Sarcoptoidea</taxon>
        <taxon>Sarcoptidae</taxon>
        <taxon>Sarcoptinae</taxon>
        <taxon>Sarcoptes</taxon>
    </lineage>
</organism>
<protein>
    <submittedName>
        <fullName evidence="1">Uncharacterized protein</fullName>
    </submittedName>
</protein>
<dbReference type="Proteomes" id="UP000616769">
    <property type="component" value="Unassembled WGS sequence"/>
</dbReference>